<accession>A0AAE3H620</accession>
<evidence type="ECO:0000313" key="2">
    <source>
        <dbReference type="Proteomes" id="UP001204144"/>
    </source>
</evidence>
<proteinExistence type="predicted"/>
<comment type="caution">
    <text evidence="1">The sequence shown here is derived from an EMBL/GenBank/DDBJ whole genome shotgun (WGS) entry which is preliminary data.</text>
</comment>
<dbReference type="AlphaFoldDB" id="A0AAE3H620"/>
<dbReference type="EMBL" id="RJUF01000194">
    <property type="protein sequence ID" value="MCP9765889.1"/>
    <property type="molecule type" value="Genomic_DNA"/>
</dbReference>
<evidence type="ECO:0008006" key="3">
    <source>
        <dbReference type="Google" id="ProtNLM"/>
    </source>
</evidence>
<sequence>MEIEKITRQISHDDFIKKLEILSGSSIGQHVRHIVEFYICLFSEKEYVNYDERERNLLIENSPVYTQEVLGNLKSQLLNLDFNKKVIFKQNINNEEVFLHTSYQRELIYLGEHTIHHFALIKIGITSLCPDLKLDKNFGVADSTVKYRENQMEKSCAS</sequence>
<protein>
    <recommendedName>
        <fullName evidence="3">DinB family protein</fullName>
    </recommendedName>
</protein>
<dbReference type="Proteomes" id="UP001204144">
    <property type="component" value="Unassembled WGS sequence"/>
</dbReference>
<organism evidence="1 2">
    <name type="scientific">Lacihabitans soyangensis</name>
    <dbReference type="NCBI Taxonomy" id="869394"/>
    <lineage>
        <taxon>Bacteria</taxon>
        <taxon>Pseudomonadati</taxon>
        <taxon>Bacteroidota</taxon>
        <taxon>Cytophagia</taxon>
        <taxon>Cytophagales</taxon>
        <taxon>Leadbetterellaceae</taxon>
        <taxon>Lacihabitans</taxon>
    </lineage>
</organism>
<evidence type="ECO:0000313" key="1">
    <source>
        <dbReference type="EMBL" id="MCP9765889.1"/>
    </source>
</evidence>
<keyword evidence="2" id="KW-1185">Reference proteome</keyword>
<reference evidence="1 2" key="1">
    <citation type="submission" date="2018-11" db="EMBL/GenBank/DDBJ databases">
        <title>Novel bacteria species description.</title>
        <authorList>
            <person name="Han J.-H."/>
        </authorList>
    </citation>
    <scope>NUCLEOTIDE SEQUENCE [LARGE SCALE GENOMIC DNA]</scope>
    <source>
        <strain evidence="1 2">KCTC23259</strain>
    </source>
</reference>
<gene>
    <name evidence="1" type="ORF">EGI31_23380</name>
</gene>
<dbReference type="PANTHER" id="PTHR39473:SF1">
    <property type="entry name" value="DINB-LIKE DOMAIN-CONTAINING PROTEIN"/>
    <property type="match status" value="1"/>
</dbReference>
<name>A0AAE3H620_9BACT</name>
<dbReference type="PANTHER" id="PTHR39473">
    <property type="match status" value="1"/>
</dbReference>